<keyword evidence="9" id="KW-0676">Redox-active center</keyword>
<evidence type="ECO:0000256" key="2">
    <source>
        <dbReference type="ARBA" id="ARBA00004514"/>
    </source>
</evidence>
<dbReference type="GO" id="GO:0005829">
    <property type="term" value="C:cytosol"/>
    <property type="evidence" value="ECO:0007669"/>
    <property type="project" value="UniProtKB-SubCell"/>
</dbReference>
<evidence type="ECO:0000256" key="1">
    <source>
        <dbReference type="ARBA" id="ARBA00004342"/>
    </source>
</evidence>
<dbReference type="NCBIfam" id="TIGR02174">
    <property type="entry name" value="CXXU_selWTH"/>
    <property type="match status" value="1"/>
</dbReference>
<comment type="similarity">
    <text evidence="13">Belongs to the SelWTH family.</text>
</comment>
<evidence type="ECO:0000256" key="5">
    <source>
        <dbReference type="ARBA" id="ARBA00022703"/>
    </source>
</evidence>
<keyword evidence="6" id="KW-0007">Acetylation</keyword>
<evidence type="ECO:0000256" key="9">
    <source>
        <dbReference type="ARBA" id="ARBA00023284"/>
    </source>
</evidence>
<evidence type="ECO:0000313" key="16">
    <source>
        <dbReference type="EMBL" id="CAG9765252.1"/>
    </source>
</evidence>
<keyword evidence="4" id="KW-0963">Cytoplasm</keyword>
<name>A0A9N9QMM3_9CUCU</name>
<sequence length="100" mass="11427">MNNVTVDVEYCNKCNPDFFKKFQELEKQIKNLHPNVNVHGQVGRRGSFEVQINGSVVHSKLRTMAYPDCDDLEKLVQEAEEGKLVERQCKQEPISSCSIS</sequence>
<evidence type="ECO:0000256" key="14">
    <source>
        <dbReference type="ARBA" id="ARBA00065658"/>
    </source>
</evidence>
<dbReference type="FunFam" id="3.40.30.10:FF:000131">
    <property type="entry name" value="migration and invasion enhancer 1"/>
    <property type="match status" value="1"/>
</dbReference>
<proteinExistence type="inferred from homology"/>
<keyword evidence="11" id="KW-0636">Prenylation</keyword>
<accession>A0A9N9QMM3</accession>
<keyword evidence="3" id="KW-1003">Cell membrane</keyword>
<keyword evidence="17" id="KW-1185">Reference proteome</keyword>
<comment type="subunit">
    <text evidence="14">Interacts with GPX1.</text>
</comment>
<evidence type="ECO:0000256" key="11">
    <source>
        <dbReference type="ARBA" id="ARBA00023289"/>
    </source>
</evidence>
<evidence type="ECO:0000256" key="4">
    <source>
        <dbReference type="ARBA" id="ARBA00022490"/>
    </source>
</evidence>
<evidence type="ECO:0000256" key="7">
    <source>
        <dbReference type="ARBA" id="ARBA00023136"/>
    </source>
</evidence>
<comment type="subcellular location">
    <subcellularLocation>
        <location evidence="1">Cell membrane</location>
        <topology evidence="1">Lipid-anchor</topology>
        <orientation evidence="1">Cytoplasmic side</orientation>
    </subcellularLocation>
    <subcellularLocation>
        <location evidence="2">Cytoplasm</location>
        <location evidence="2">Cytosol</location>
    </subcellularLocation>
</comment>
<dbReference type="EMBL" id="OU892278">
    <property type="protein sequence ID" value="CAG9765252.1"/>
    <property type="molecule type" value="Genomic_DNA"/>
</dbReference>
<organism evidence="16 17">
    <name type="scientific">Ceutorhynchus assimilis</name>
    <name type="common">cabbage seed weevil</name>
    <dbReference type="NCBI Taxonomy" id="467358"/>
    <lineage>
        <taxon>Eukaryota</taxon>
        <taxon>Metazoa</taxon>
        <taxon>Ecdysozoa</taxon>
        <taxon>Arthropoda</taxon>
        <taxon>Hexapoda</taxon>
        <taxon>Insecta</taxon>
        <taxon>Pterygota</taxon>
        <taxon>Neoptera</taxon>
        <taxon>Endopterygota</taxon>
        <taxon>Coleoptera</taxon>
        <taxon>Polyphaga</taxon>
        <taxon>Cucujiformia</taxon>
        <taxon>Curculionidae</taxon>
        <taxon>Ceutorhynchinae</taxon>
        <taxon>Ceutorhynchus</taxon>
    </lineage>
</organism>
<protein>
    <recommendedName>
        <fullName evidence="15">Migration and invasion enhancer 1</fullName>
    </recommendedName>
</protein>
<dbReference type="SUPFAM" id="SSF52833">
    <property type="entry name" value="Thioredoxin-like"/>
    <property type="match status" value="1"/>
</dbReference>
<evidence type="ECO:0000256" key="13">
    <source>
        <dbReference type="ARBA" id="ARBA00060789"/>
    </source>
</evidence>
<dbReference type="Proteomes" id="UP001152799">
    <property type="component" value="Chromosome 2"/>
</dbReference>
<evidence type="ECO:0000313" key="17">
    <source>
        <dbReference type="Proteomes" id="UP001152799"/>
    </source>
</evidence>
<evidence type="ECO:0000256" key="10">
    <source>
        <dbReference type="ARBA" id="ARBA00023288"/>
    </source>
</evidence>
<keyword evidence="10" id="KW-0449">Lipoprotein</keyword>
<keyword evidence="8" id="KW-1015">Disulfide bond</keyword>
<evidence type="ECO:0000256" key="8">
    <source>
        <dbReference type="ARBA" id="ARBA00023157"/>
    </source>
</evidence>
<gene>
    <name evidence="16" type="ORF">CEUTPL_LOCUS5866</name>
</gene>
<dbReference type="Gene3D" id="3.40.30.10">
    <property type="entry name" value="Glutaredoxin"/>
    <property type="match status" value="1"/>
</dbReference>
<dbReference type="AlphaFoldDB" id="A0A9N9QMM3"/>
<dbReference type="GO" id="GO:0005886">
    <property type="term" value="C:plasma membrane"/>
    <property type="evidence" value="ECO:0007669"/>
    <property type="project" value="UniProtKB-SubCell"/>
</dbReference>
<comment type="function">
    <text evidence="12">Increases cell migration by inducing filopodia formation at the leading edge of migrating cells. Plays a role in regulation of apoptosis, possibly through control of CASP3. May be involved in a redox-related process.</text>
</comment>
<keyword evidence="5" id="KW-0053">Apoptosis</keyword>
<evidence type="ECO:0000256" key="6">
    <source>
        <dbReference type="ARBA" id="ARBA00022990"/>
    </source>
</evidence>
<dbReference type="OrthoDB" id="5962009at2759"/>
<evidence type="ECO:0000256" key="3">
    <source>
        <dbReference type="ARBA" id="ARBA00022475"/>
    </source>
</evidence>
<dbReference type="InterPro" id="IPR011893">
    <property type="entry name" value="Selenoprotein_Rdx-typ"/>
</dbReference>
<evidence type="ECO:0000256" key="12">
    <source>
        <dbReference type="ARBA" id="ARBA00055778"/>
    </source>
</evidence>
<reference evidence="16" key="1">
    <citation type="submission" date="2022-01" db="EMBL/GenBank/DDBJ databases">
        <authorList>
            <person name="King R."/>
        </authorList>
    </citation>
    <scope>NUCLEOTIDE SEQUENCE</scope>
</reference>
<evidence type="ECO:0000256" key="15">
    <source>
        <dbReference type="ARBA" id="ARBA00069166"/>
    </source>
</evidence>
<dbReference type="Pfam" id="PF10262">
    <property type="entry name" value="Rdx"/>
    <property type="match status" value="1"/>
</dbReference>
<dbReference type="InterPro" id="IPR036249">
    <property type="entry name" value="Thioredoxin-like_sf"/>
</dbReference>
<dbReference type="GO" id="GO:0006915">
    <property type="term" value="P:apoptotic process"/>
    <property type="evidence" value="ECO:0007669"/>
    <property type="project" value="UniProtKB-KW"/>
</dbReference>
<keyword evidence="7" id="KW-0472">Membrane</keyword>